<evidence type="ECO:0000313" key="9">
    <source>
        <dbReference type="Proteomes" id="UP000199152"/>
    </source>
</evidence>
<evidence type="ECO:0000313" key="8">
    <source>
        <dbReference type="EMBL" id="SFL08376.1"/>
    </source>
</evidence>
<proteinExistence type="inferred from homology"/>
<evidence type="ECO:0000256" key="5">
    <source>
        <dbReference type="ARBA" id="ARBA00022989"/>
    </source>
</evidence>
<feature type="transmembrane region" description="Helical" evidence="7">
    <location>
        <begin position="91"/>
        <end position="113"/>
    </location>
</feature>
<accession>A0A1I4EV15</accession>
<dbReference type="Pfam" id="PF07681">
    <property type="entry name" value="DoxX"/>
    <property type="match status" value="1"/>
</dbReference>
<name>A0A1I4EV15_9ACTN</name>
<gene>
    <name evidence="8" type="ORF">SAMN04488085_106157</name>
</gene>
<comment type="subcellular location">
    <subcellularLocation>
        <location evidence="1">Cell membrane</location>
        <topology evidence="1">Multi-pass membrane protein</topology>
    </subcellularLocation>
</comment>
<evidence type="ECO:0000256" key="2">
    <source>
        <dbReference type="ARBA" id="ARBA00006679"/>
    </source>
</evidence>
<dbReference type="PANTHER" id="PTHR33452:SF1">
    <property type="entry name" value="INNER MEMBRANE PROTEIN YPHA-RELATED"/>
    <property type="match status" value="1"/>
</dbReference>
<keyword evidence="9" id="KW-1185">Reference proteome</keyword>
<protein>
    <submittedName>
        <fullName evidence="8">Putative oxidoreductase</fullName>
    </submittedName>
</protein>
<feature type="transmembrane region" description="Helical" evidence="7">
    <location>
        <begin position="63"/>
        <end position="84"/>
    </location>
</feature>
<comment type="similarity">
    <text evidence="2">Belongs to the DoxX family.</text>
</comment>
<keyword evidence="4 7" id="KW-0812">Transmembrane</keyword>
<evidence type="ECO:0000256" key="1">
    <source>
        <dbReference type="ARBA" id="ARBA00004651"/>
    </source>
</evidence>
<dbReference type="InterPro" id="IPR032808">
    <property type="entry name" value="DoxX"/>
</dbReference>
<evidence type="ECO:0000256" key="6">
    <source>
        <dbReference type="ARBA" id="ARBA00023136"/>
    </source>
</evidence>
<sequence>MNITDADPFAAARIGRLGSVSTGLLILRLAVGLLLLEHGLPKLTDPSGFLATVEGLGVPLPQVAGWLEILGEVGLGLLILLGLLTRIAGALLAVMMGLVWITVHAPLGFVWGQGFDGEAALLLALLGVVLAFTGAGTWSVDAALGRRRRRRRLQA</sequence>
<reference evidence="8 9" key="1">
    <citation type="submission" date="2016-10" db="EMBL/GenBank/DDBJ databases">
        <authorList>
            <person name="de Groot N.N."/>
        </authorList>
    </citation>
    <scope>NUCLEOTIDE SEQUENCE [LARGE SCALE GENOMIC DNA]</scope>
    <source>
        <strain evidence="8 9">DSM 45317</strain>
    </source>
</reference>
<dbReference type="GO" id="GO:0005886">
    <property type="term" value="C:plasma membrane"/>
    <property type="evidence" value="ECO:0007669"/>
    <property type="project" value="UniProtKB-SubCell"/>
</dbReference>
<feature type="transmembrane region" description="Helical" evidence="7">
    <location>
        <begin position="17"/>
        <end position="36"/>
    </location>
</feature>
<evidence type="ECO:0000256" key="3">
    <source>
        <dbReference type="ARBA" id="ARBA00022475"/>
    </source>
</evidence>
<dbReference type="InParanoid" id="A0A1I4EV15"/>
<dbReference type="AlphaFoldDB" id="A0A1I4EV15"/>
<keyword evidence="6 7" id="KW-0472">Membrane</keyword>
<dbReference type="STRING" id="504800.SAMN04488085_106157"/>
<dbReference type="Proteomes" id="UP000199152">
    <property type="component" value="Unassembled WGS sequence"/>
</dbReference>
<dbReference type="PANTHER" id="PTHR33452">
    <property type="entry name" value="OXIDOREDUCTASE CATD-RELATED"/>
    <property type="match status" value="1"/>
</dbReference>
<evidence type="ECO:0000256" key="7">
    <source>
        <dbReference type="SAM" id="Phobius"/>
    </source>
</evidence>
<organism evidence="8 9">
    <name type="scientific">Geodermatophilus ruber</name>
    <dbReference type="NCBI Taxonomy" id="504800"/>
    <lineage>
        <taxon>Bacteria</taxon>
        <taxon>Bacillati</taxon>
        <taxon>Actinomycetota</taxon>
        <taxon>Actinomycetes</taxon>
        <taxon>Geodermatophilales</taxon>
        <taxon>Geodermatophilaceae</taxon>
        <taxon>Geodermatophilus</taxon>
    </lineage>
</organism>
<evidence type="ECO:0000256" key="4">
    <source>
        <dbReference type="ARBA" id="ARBA00022692"/>
    </source>
</evidence>
<dbReference type="InterPro" id="IPR051907">
    <property type="entry name" value="DoxX-like_oxidoreductase"/>
</dbReference>
<keyword evidence="3" id="KW-1003">Cell membrane</keyword>
<dbReference type="EMBL" id="FOSW01000006">
    <property type="protein sequence ID" value="SFL08376.1"/>
    <property type="molecule type" value="Genomic_DNA"/>
</dbReference>
<keyword evidence="5 7" id="KW-1133">Transmembrane helix</keyword>
<feature type="transmembrane region" description="Helical" evidence="7">
    <location>
        <begin position="119"/>
        <end position="144"/>
    </location>
</feature>
<dbReference type="RefSeq" id="WP_091324529.1">
    <property type="nucleotide sequence ID" value="NZ_FOSW01000006.1"/>
</dbReference>